<keyword evidence="8" id="KW-1185">Reference proteome</keyword>
<dbReference type="GeneID" id="96006921"/>
<evidence type="ECO:0000256" key="3">
    <source>
        <dbReference type="ARBA" id="ARBA00023295"/>
    </source>
</evidence>
<keyword evidence="2 4" id="KW-0378">Hydrolase</keyword>
<feature type="domain" description="Glycosyl hydrolase family 32 C-terminal" evidence="6">
    <location>
        <begin position="460"/>
        <end position="623"/>
    </location>
</feature>
<dbReference type="PANTHER" id="PTHR42800">
    <property type="entry name" value="EXOINULINASE INUD (AFU_ORTHOLOGUE AFUA_5G00480)"/>
    <property type="match status" value="1"/>
</dbReference>
<dbReference type="GO" id="GO:0005987">
    <property type="term" value="P:sucrose catabolic process"/>
    <property type="evidence" value="ECO:0007669"/>
    <property type="project" value="TreeGrafter"/>
</dbReference>
<name>A0AB34KMQ3_9PEZI</name>
<dbReference type="PANTHER" id="PTHR42800:SF3">
    <property type="entry name" value="GLYCOSYL HYDROLASE FAMILY 32 N-TERMINAL DOMAIN-CONTAINING PROTEIN"/>
    <property type="match status" value="1"/>
</dbReference>
<reference evidence="7 8" key="1">
    <citation type="journal article" date="2020" name="Microbiol. Resour. Announc.">
        <title>Draft Genome Sequence of a Cladosporium Species Isolated from the Mesophotic Ascidian Didemnum maculosum.</title>
        <authorList>
            <person name="Gioti A."/>
            <person name="Siaperas R."/>
            <person name="Nikolaivits E."/>
            <person name="Le Goff G."/>
            <person name="Ouazzani J."/>
            <person name="Kotoulas G."/>
            <person name="Topakas E."/>
        </authorList>
    </citation>
    <scope>NUCLEOTIDE SEQUENCE [LARGE SCALE GENOMIC DNA]</scope>
    <source>
        <strain evidence="7 8">TM138-S3</strain>
    </source>
</reference>
<dbReference type="SMART" id="SM00640">
    <property type="entry name" value="Glyco_32"/>
    <property type="match status" value="1"/>
</dbReference>
<dbReference type="InterPro" id="IPR013189">
    <property type="entry name" value="Glyco_hydro_32_C"/>
</dbReference>
<dbReference type="EMBL" id="JAAQHG020000015">
    <property type="protein sequence ID" value="KAL1586302.1"/>
    <property type="molecule type" value="Genomic_DNA"/>
</dbReference>
<comment type="similarity">
    <text evidence="1 4">Belongs to the glycosyl hydrolase 32 family.</text>
</comment>
<comment type="caution">
    <text evidence="7">The sequence shown here is derived from an EMBL/GenBank/DDBJ whole genome shotgun (WGS) entry which is preliminary data.</text>
</comment>
<dbReference type="Gene3D" id="2.60.120.560">
    <property type="entry name" value="Exo-inulinase, domain 1"/>
    <property type="match status" value="1"/>
</dbReference>
<dbReference type="GO" id="GO:0005737">
    <property type="term" value="C:cytoplasm"/>
    <property type="evidence" value="ECO:0007669"/>
    <property type="project" value="TreeGrafter"/>
</dbReference>
<dbReference type="InterPro" id="IPR013320">
    <property type="entry name" value="ConA-like_dom_sf"/>
</dbReference>
<accession>A0AB34KMQ3</accession>
<evidence type="ECO:0000259" key="6">
    <source>
        <dbReference type="Pfam" id="PF08244"/>
    </source>
</evidence>
<dbReference type="InterPro" id="IPR013148">
    <property type="entry name" value="Glyco_hydro_32_N"/>
</dbReference>
<evidence type="ECO:0000259" key="5">
    <source>
        <dbReference type="Pfam" id="PF00251"/>
    </source>
</evidence>
<dbReference type="GO" id="GO:0004575">
    <property type="term" value="F:sucrose alpha-glucosidase activity"/>
    <property type="evidence" value="ECO:0007669"/>
    <property type="project" value="TreeGrafter"/>
</dbReference>
<evidence type="ECO:0000313" key="7">
    <source>
        <dbReference type="EMBL" id="KAL1586302.1"/>
    </source>
</evidence>
<dbReference type="Pfam" id="PF08244">
    <property type="entry name" value="Glyco_hydro_32C"/>
    <property type="match status" value="1"/>
</dbReference>
<dbReference type="Pfam" id="PF00251">
    <property type="entry name" value="Glyco_hydro_32N"/>
    <property type="match status" value="1"/>
</dbReference>
<dbReference type="InterPro" id="IPR001362">
    <property type="entry name" value="Glyco_hydro_32"/>
</dbReference>
<dbReference type="CDD" id="cd18621">
    <property type="entry name" value="GH32_XdINV-like"/>
    <property type="match status" value="1"/>
</dbReference>
<evidence type="ECO:0000313" key="8">
    <source>
        <dbReference type="Proteomes" id="UP000803884"/>
    </source>
</evidence>
<organism evidence="7 8">
    <name type="scientific">Cladosporium halotolerans</name>
    <dbReference type="NCBI Taxonomy" id="1052096"/>
    <lineage>
        <taxon>Eukaryota</taxon>
        <taxon>Fungi</taxon>
        <taxon>Dikarya</taxon>
        <taxon>Ascomycota</taxon>
        <taxon>Pezizomycotina</taxon>
        <taxon>Dothideomycetes</taxon>
        <taxon>Dothideomycetidae</taxon>
        <taxon>Cladosporiales</taxon>
        <taxon>Cladosporiaceae</taxon>
        <taxon>Cladosporium</taxon>
    </lineage>
</organism>
<evidence type="ECO:0000256" key="2">
    <source>
        <dbReference type="ARBA" id="ARBA00022801"/>
    </source>
</evidence>
<sequence length="634" mass="69478">MASLVSGLLSLHAKRQDGGLDYNSAPPNLSILANNSIFETWRPKAHVLPPSEHIGDPCMHYTDPKTGTFHVGYLYSSDNSSGAAAGITNDLVTYRDVNPDVPLFIEPGGKNDPLAVFDGSVIPDGINGSATLLYTSVSYLPIHWTIPYTKGAETASLAVTSDGGRNFTKVNQGPVIPGAPQGSNQLNVTAFRDPFVFQNQYFDEVLGSNNGTWYNVISGGVHDSRCSQFLYRQVDPEFRDWEYLGEWWTEPSNTTWGDGTWAGRWGFNFEVANVFTLSETGYGNEGKSSDFFTTIGTEGGDFPVPLQKSPDHDMLWINGNVSLSENGTIQFEPTMAGVLDWGSEAYAAAGKLVPASSQASKKSGTTVDRYLSYVWLTNDNYGQSNFPKAQQGWDGSLLTARELSKGTIPNVVDNSLVHEKASWLVTGHDNSTGTVELTTLRQCIVRELYSAITDDAQETYHQPARNLSSNADLDIAPKSKFYVMKASIDFPKSARGNDSDVKAGFRILESEQESTSIYYQFNNESMIIDRANSSAAAALTPGIFTTVEAGKLRLFDIREPSGSSKVETLELTIIVDNAVVEVWANDRFVMSTWVWSWYSASNKLGFIVEGSEEISFGNVTVYEGLVDAWPERSD</sequence>
<dbReference type="RefSeq" id="XP_069229407.1">
    <property type="nucleotide sequence ID" value="XM_069374083.1"/>
</dbReference>
<dbReference type="Gene3D" id="2.115.10.20">
    <property type="entry name" value="Glycosyl hydrolase domain, family 43"/>
    <property type="match status" value="1"/>
</dbReference>
<dbReference type="Proteomes" id="UP000803884">
    <property type="component" value="Unassembled WGS sequence"/>
</dbReference>
<dbReference type="InterPro" id="IPR023296">
    <property type="entry name" value="Glyco_hydro_beta-prop_sf"/>
</dbReference>
<protein>
    <submittedName>
        <fullName evidence="7">Uncharacterized protein</fullName>
    </submittedName>
</protein>
<dbReference type="SUPFAM" id="SSF75005">
    <property type="entry name" value="Arabinanase/levansucrase/invertase"/>
    <property type="match status" value="1"/>
</dbReference>
<evidence type="ECO:0000256" key="4">
    <source>
        <dbReference type="RuleBase" id="RU362110"/>
    </source>
</evidence>
<proteinExistence type="inferred from homology"/>
<feature type="domain" description="Glycosyl hydrolase family 32 N-terminal" evidence="5">
    <location>
        <begin position="46"/>
        <end position="404"/>
    </location>
</feature>
<gene>
    <name evidence="7" type="ORF">WHR41_05478</name>
</gene>
<evidence type="ECO:0000256" key="1">
    <source>
        <dbReference type="ARBA" id="ARBA00009902"/>
    </source>
</evidence>
<keyword evidence="3 4" id="KW-0326">Glycosidase</keyword>
<dbReference type="SUPFAM" id="SSF49899">
    <property type="entry name" value="Concanavalin A-like lectins/glucanases"/>
    <property type="match status" value="1"/>
</dbReference>
<dbReference type="AlphaFoldDB" id="A0AB34KMQ3"/>